<dbReference type="OrthoDB" id="199301at2"/>
<protein>
    <submittedName>
        <fullName evidence="2">Uncharacterized protein</fullName>
    </submittedName>
</protein>
<proteinExistence type="predicted"/>
<dbReference type="HOGENOM" id="CLU_1286504_0_0_0"/>
<dbReference type="PaxDb" id="349741-Amuc_1065"/>
<dbReference type="AlphaFoldDB" id="B2UR06"/>
<keyword evidence="3" id="KW-1185">Reference proteome</keyword>
<dbReference type="KEGG" id="amu:Amuc_1065"/>
<feature type="transmembrane region" description="Helical" evidence="1">
    <location>
        <begin position="6"/>
        <end position="23"/>
    </location>
</feature>
<keyword evidence="1" id="KW-1133">Transmembrane helix</keyword>
<keyword evidence="1" id="KW-0812">Transmembrane</keyword>
<evidence type="ECO:0000313" key="3">
    <source>
        <dbReference type="Proteomes" id="UP000001031"/>
    </source>
</evidence>
<feature type="transmembrane region" description="Helical" evidence="1">
    <location>
        <begin position="115"/>
        <end position="135"/>
    </location>
</feature>
<gene>
    <name evidence="2" type="ordered locus">Amuc_1065</name>
</gene>
<evidence type="ECO:0000256" key="1">
    <source>
        <dbReference type="SAM" id="Phobius"/>
    </source>
</evidence>
<dbReference type="EMBL" id="CP001071">
    <property type="protein sequence ID" value="ACD04891.1"/>
    <property type="molecule type" value="Genomic_DNA"/>
</dbReference>
<organism evidence="2 3">
    <name type="scientific">Akkermansia muciniphila (strain ATCC BAA-835 / DSM 22959 / JCM 33894 / BCRC 81048 / CCUG 64013 / CIP 107961 / Muc)</name>
    <dbReference type="NCBI Taxonomy" id="349741"/>
    <lineage>
        <taxon>Bacteria</taxon>
        <taxon>Pseudomonadati</taxon>
        <taxon>Verrucomicrobiota</taxon>
        <taxon>Verrucomicrobiia</taxon>
        <taxon>Verrucomicrobiales</taxon>
        <taxon>Akkermansiaceae</taxon>
        <taxon>Akkermansia</taxon>
    </lineage>
</organism>
<reference evidence="3" key="1">
    <citation type="journal article" date="2011" name="PLoS ONE">
        <title>The genome of Akkermansia muciniphila, a dedicated intestinal mucin degrader, and its use in exploring intestinal metagenomes.</title>
        <authorList>
            <person name="van Passel M.W."/>
            <person name="Kant R."/>
            <person name="Zoetendal E.G."/>
            <person name="Plugge C.M."/>
            <person name="Derrien M."/>
            <person name="Malfatti S.A."/>
            <person name="Chain P.S."/>
            <person name="Woyke T."/>
            <person name="Palva A."/>
            <person name="de Vos W.M."/>
            <person name="Smidt H."/>
        </authorList>
    </citation>
    <scope>NUCLEOTIDE SEQUENCE [LARGE SCALE GENOMIC DNA]</scope>
    <source>
        <strain evidence="3">ATCC BAA-835 / DSM 22959 / JCM 33894 / BCRC 81048 / CCUG 64013 / CIP 107961 / Muc</strain>
    </source>
</reference>
<name>B2UR06_AKKM8</name>
<sequence>MLFAVVIFLSVVVLGVIAALRFTKGIIPLRTYESRELPGFPGPAGLIHRLDGAEKRQRKLEKARFPGVDENGFISLPPAWEGKVTAGRLACVAHTWAMSSLVREDPEAAKARKTASARATMIPFFTALILLGMLATGLLKFQIALAIGLACWAFFTFSALPTQFREWKAAEIAKSGLKEAGLWPVLPSDAMAVEQCLKALSWCHVAGFRRILPR</sequence>
<accession>B2UR06</accession>
<dbReference type="RefSeq" id="WP_012420106.1">
    <property type="nucleotide sequence ID" value="NC_010655.1"/>
</dbReference>
<feature type="transmembrane region" description="Helical" evidence="1">
    <location>
        <begin position="141"/>
        <end position="160"/>
    </location>
</feature>
<evidence type="ECO:0000313" key="2">
    <source>
        <dbReference type="EMBL" id="ACD04891.1"/>
    </source>
</evidence>
<keyword evidence="1" id="KW-0472">Membrane</keyword>
<dbReference type="Proteomes" id="UP000001031">
    <property type="component" value="Chromosome"/>
</dbReference>
<dbReference type="STRING" id="349741.Amuc_1065"/>